<dbReference type="InterPro" id="IPR034660">
    <property type="entry name" value="DinB/YfiT-like"/>
</dbReference>
<dbReference type="KEGG" id="lmoi:VV02_08035"/>
<sequence length="188" mass="19719">MHREALAAATTHVVRLTDADLTNASACAGWDLATLLAHMVGQHRGFATLLSQGAAPESAYSPERFTQTAWQGSVADLISAFAGVDLDRTLVEIELHPTQPLPVHVLLGAQLLDTVVHTWDLAWGLGERFEPSPALADAVLAIAEQIPDDDGRERPGAAFAHAVPSASSGWHRALALLGRDPATVGAGG</sequence>
<dbReference type="InterPro" id="IPR024344">
    <property type="entry name" value="MDMPI_metal-binding"/>
</dbReference>
<organism evidence="2 3">
    <name type="scientific">Luteipulveratus mongoliensis</name>
    <dbReference type="NCBI Taxonomy" id="571913"/>
    <lineage>
        <taxon>Bacteria</taxon>
        <taxon>Bacillati</taxon>
        <taxon>Actinomycetota</taxon>
        <taxon>Actinomycetes</taxon>
        <taxon>Micrococcales</taxon>
        <taxon>Dermacoccaceae</taxon>
        <taxon>Luteipulveratus</taxon>
    </lineage>
</organism>
<dbReference type="AlphaFoldDB" id="A0A0K1JPV1"/>
<evidence type="ECO:0000313" key="2">
    <source>
        <dbReference type="EMBL" id="AKU18742.1"/>
    </source>
</evidence>
<evidence type="ECO:0000313" key="3">
    <source>
        <dbReference type="Proteomes" id="UP000066480"/>
    </source>
</evidence>
<dbReference type="Gene3D" id="1.20.120.450">
    <property type="entry name" value="dinb family like domain"/>
    <property type="match status" value="1"/>
</dbReference>
<dbReference type="GO" id="GO:0046872">
    <property type="term" value="F:metal ion binding"/>
    <property type="evidence" value="ECO:0007669"/>
    <property type="project" value="InterPro"/>
</dbReference>
<dbReference type="Proteomes" id="UP000066480">
    <property type="component" value="Chromosome"/>
</dbReference>
<proteinExistence type="predicted"/>
<dbReference type="STRING" id="571913.VV02_08035"/>
<keyword evidence="3" id="KW-1185">Reference proteome</keyword>
<dbReference type="Pfam" id="PF11716">
    <property type="entry name" value="MDMPI_N"/>
    <property type="match status" value="1"/>
</dbReference>
<dbReference type="SUPFAM" id="SSF109854">
    <property type="entry name" value="DinB/YfiT-like putative metalloenzymes"/>
    <property type="match status" value="1"/>
</dbReference>
<accession>A0A0K1JPV1</accession>
<dbReference type="InterPro" id="IPR017517">
    <property type="entry name" value="Maleyloyr_isom"/>
</dbReference>
<feature type="domain" description="Mycothiol-dependent maleylpyruvate isomerase metal-binding" evidence="1">
    <location>
        <begin position="3"/>
        <end position="122"/>
    </location>
</feature>
<reference evidence="2 3" key="1">
    <citation type="submission" date="2015-03" db="EMBL/GenBank/DDBJ databases">
        <title>Luteipulveratus halotolerans sp. nov., a novel actinobacterium (Dermacoccaceae) from Sarawak, Malaysia.</title>
        <authorList>
            <person name="Juboi H."/>
            <person name="Basik A."/>
            <person name="Shamsul S.S."/>
            <person name="Arnold P."/>
            <person name="Schmitt E.K."/>
            <person name="Sanglier J.-J."/>
            <person name="Yeo T."/>
        </authorList>
    </citation>
    <scope>NUCLEOTIDE SEQUENCE [LARGE SCALE GENOMIC DNA]</scope>
    <source>
        <strain evidence="2 3">MN07-A0370</strain>
    </source>
</reference>
<evidence type="ECO:0000259" key="1">
    <source>
        <dbReference type="Pfam" id="PF11716"/>
    </source>
</evidence>
<gene>
    <name evidence="2" type="ORF">VV02_08035</name>
</gene>
<dbReference type="NCBIfam" id="TIGR03083">
    <property type="entry name" value="maleylpyruvate isomerase family mycothiol-dependent enzyme"/>
    <property type="match status" value="1"/>
</dbReference>
<dbReference type="EMBL" id="CP011112">
    <property type="protein sequence ID" value="AKU18742.1"/>
    <property type="molecule type" value="Genomic_DNA"/>
</dbReference>
<name>A0A0K1JPV1_9MICO</name>
<dbReference type="NCBIfam" id="TIGR03086">
    <property type="entry name" value="TIGR03086 family metal-binding protein"/>
    <property type="match status" value="1"/>
</dbReference>
<protein>
    <recommendedName>
        <fullName evidence="1">Mycothiol-dependent maleylpyruvate isomerase metal-binding domain-containing protein</fullName>
    </recommendedName>
</protein>
<dbReference type="InterPro" id="IPR017520">
    <property type="entry name" value="CHP03086"/>
</dbReference>